<comment type="cofactor">
    <cofactor evidence="7">
        <name>a divalent metal cation</name>
        <dbReference type="ChEBI" id="CHEBI:60240"/>
    </cofactor>
    <text evidence="7">Binds 1 divalent metal cation per subunit.</text>
</comment>
<evidence type="ECO:0000256" key="1">
    <source>
        <dbReference type="ARBA" id="ARBA00000200"/>
    </source>
</evidence>
<dbReference type="Pfam" id="PF02542">
    <property type="entry name" value="YgbB"/>
    <property type="match status" value="1"/>
</dbReference>
<evidence type="ECO:0000259" key="9">
    <source>
        <dbReference type="Pfam" id="PF02542"/>
    </source>
</evidence>
<evidence type="ECO:0000256" key="6">
    <source>
        <dbReference type="ARBA" id="ARBA00023239"/>
    </source>
</evidence>
<dbReference type="GO" id="GO:0016114">
    <property type="term" value="P:terpenoid biosynthetic process"/>
    <property type="evidence" value="ECO:0007669"/>
    <property type="project" value="InterPro"/>
</dbReference>
<dbReference type="SUPFAM" id="SSF69765">
    <property type="entry name" value="IpsF-like"/>
    <property type="match status" value="1"/>
</dbReference>
<keyword evidence="6 7" id="KW-0456">Lyase</keyword>
<evidence type="ECO:0000313" key="10">
    <source>
        <dbReference type="EMBL" id="AZI56803.1"/>
    </source>
</evidence>
<dbReference type="UniPathway" id="UPA00056">
    <property type="reaction ID" value="UER00095"/>
</dbReference>
<feature type="binding site" evidence="7">
    <location>
        <position position="17"/>
    </location>
    <ligand>
        <name>a divalent metal cation</name>
        <dbReference type="ChEBI" id="CHEBI:60240"/>
    </ligand>
</feature>
<dbReference type="PANTHER" id="PTHR43181">
    <property type="entry name" value="2-C-METHYL-D-ERYTHRITOL 2,4-CYCLODIPHOSPHATE SYNTHASE, CHLOROPLASTIC"/>
    <property type="match status" value="1"/>
</dbReference>
<dbReference type="EC" id="4.6.1.12" evidence="3 7"/>
<feature type="binding site" evidence="7">
    <location>
        <begin position="17"/>
        <end position="19"/>
    </location>
    <ligand>
        <name>4-CDP-2-C-methyl-D-erythritol 2-phosphate</name>
        <dbReference type="ChEBI" id="CHEBI:57919"/>
    </ligand>
</feature>
<keyword evidence="11" id="KW-1185">Reference proteome</keyword>
<gene>
    <name evidence="7 10" type="primary">ispF</name>
    <name evidence="10" type="ORF">EH165_00065</name>
</gene>
<comment type="similarity">
    <text evidence="7 8">Belongs to the IspF family.</text>
</comment>
<dbReference type="OrthoDB" id="9802561at2"/>
<feature type="binding site" evidence="7">
    <location>
        <begin position="66"/>
        <end position="68"/>
    </location>
    <ligand>
        <name>4-CDP-2-C-methyl-D-erythritol 2-phosphate</name>
        <dbReference type="ChEBI" id="CHEBI:57919"/>
    </ligand>
</feature>
<organism evidence="10 11">
    <name type="scientific">Nakamurella antarctica</name>
    <dbReference type="NCBI Taxonomy" id="1902245"/>
    <lineage>
        <taxon>Bacteria</taxon>
        <taxon>Bacillati</taxon>
        <taxon>Actinomycetota</taxon>
        <taxon>Actinomycetes</taxon>
        <taxon>Nakamurellales</taxon>
        <taxon>Nakamurellaceae</taxon>
        <taxon>Nakamurella</taxon>
    </lineage>
</organism>
<dbReference type="AlphaFoldDB" id="A0A3G8ZHP4"/>
<dbReference type="PANTHER" id="PTHR43181:SF1">
    <property type="entry name" value="2-C-METHYL-D-ERYTHRITOL 2,4-CYCLODIPHOSPHATE SYNTHASE, CHLOROPLASTIC"/>
    <property type="match status" value="1"/>
</dbReference>
<feature type="binding site" evidence="7">
    <location>
        <position position="52"/>
    </location>
    <ligand>
        <name>a divalent metal cation</name>
        <dbReference type="ChEBI" id="CHEBI:60240"/>
    </ligand>
</feature>
<evidence type="ECO:0000256" key="8">
    <source>
        <dbReference type="RuleBase" id="RU004395"/>
    </source>
</evidence>
<comment type="pathway">
    <text evidence="2 7">Isoprenoid biosynthesis; isopentenyl diphosphate biosynthesis via DXP pathway; isopentenyl diphosphate from 1-deoxy-D-xylulose 5-phosphate: step 4/6.</text>
</comment>
<dbReference type="RefSeq" id="WP_124797488.1">
    <property type="nucleotide sequence ID" value="NZ_CP034170.1"/>
</dbReference>
<protein>
    <recommendedName>
        <fullName evidence="3 7">2-C-methyl-D-erythritol 2,4-cyclodiphosphate synthase</fullName>
        <shortName evidence="7">MECDP-synthase</shortName>
        <shortName evidence="7">MECPP-synthase</shortName>
        <shortName evidence="7">MECPS</shortName>
        <ecNumber evidence="3 7">4.6.1.12</ecNumber>
    </recommendedName>
</protein>
<name>A0A3G8ZHP4_9ACTN</name>
<dbReference type="InterPro" id="IPR020555">
    <property type="entry name" value="MECDP_synthase_CS"/>
</dbReference>
<feature type="binding site" evidence="7">
    <location>
        <position position="19"/>
    </location>
    <ligand>
        <name>a divalent metal cation</name>
        <dbReference type="ChEBI" id="CHEBI:60240"/>
    </ligand>
</feature>
<dbReference type="InterPro" id="IPR036571">
    <property type="entry name" value="MECDP_synthase_sf"/>
</dbReference>
<dbReference type="InterPro" id="IPR003526">
    <property type="entry name" value="MECDP_synthase"/>
</dbReference>
<dbReference type="HAMAP" id="MF_00107">
    <property type="entry name" value="IspF"/>
    <property type="match status" value="1"/>
</dbReference>
<dbReference type="GO" id="GO:0019288">
    <property type="term" value="P:isopentenyl diphosphate biosynthetic process, methylerythritol 4-phosphate pathway"/>
    <property type="evidence" value="ECO:0007669"/>
    <property type="project" value="UniProtKB-UniRule"/>
</dbReference>
<reference evidence="10 11" key="2">
    <citation type="submission" date="2018-12" db="EMBL/GenBank/DDBJ databases">
        <title>Nakamurella antarcticus sp. nov., isolated from Antarctica South Shetland Islands soil.</title>
        <authorList>
            <person name="Peng F."/>
        </authorList>
    </citation>
    <scope>NUCLEOTIDE SEQUENCE [LARGE SCALE GENOMIC DNA]</scope>
    <source>
        <strain evidence="10 11">S14-144</strain>
    </source>
</reference>
<dbReference type="Gene3D" id="3.30.1330.50">
    <property type="entry name" value="2-C-methyl-D-erythritol 2,4-cyclodiphosphate synthase"/>
    <property type="match status" value="1"/>
</dbReference>
<evidence type="ECO:0000313" key="11">
    <source>
        <dbReference type="Proteomes" id="UP000268084"/>
    </source>
</evidence>
<dbReference type="KEGG" id="nak:EH165_00065"/>
<comment type="function">
    <text evidence="7">Involved in the biosynthesis of isopentenyl diphosphate (IPP) and dimethylallyl diphosphate (DMAPP), two major building blocks of isoprenoid compounds. Catalyzes the conversion of 4-diphosphocytidyl-2-C-methyl-D-erythritol 2-phosphate (CDP-ME2P) to 2-C-methyl-D-erythritol 2,4-cyclodiphosphate (ME-CPP) with a corresponding release of cytidine 5-monophosphate (CMP).</text>
</comment>
<feature type="site" description="Transition state stabilizer" evidence="7">
    <location>
        <position position="143"/>
    </location>
</feature>
<proteinExistence type="inferred from homology"/>
<evidence type="ECO:0000256" key="3">
    <source>
        <dbReference type="ARBA" id="ARBA00012579"/>
    </source>
</evidence>
<dbReference type="NCBIfam" id="TIGR00151">
    <property type="entry name" value="ispF"/>
    <property type="match status" value="1"/>
</dbReference>
<feature type="binding site" evidence="7">
    <location>
        <begin position="44"/>
        <end position="45"/>
    </location>
    <ligand>
        <name>4-CDP-2-C-methyl-D-erythritol 2-phosphate</name>
        <dbReference type="ChEBI" id="CHEBI:57919"/>
    </ligand>
</feature>
<comment type="subunit">
    <text evidence="7">Homotrimer.</text>
</comment>
<keyword evidence="4 7" id="KW-0479">Metal-binding</keyword>
<accession>A0A3G8ZHP4</accession>
<dbReference type="CDD" id="cd00554">
    <property type="entry name" value="MECDP_synthase"/>
    <property type="match status" value="1"/>
</dbReference>
<dbReference type="Proteomes" id="UP000268084">
    <property type="component" value="Chromosome"/>
</dbReference>
<dbReference type="GO" id="GO:0008685">
    <property type="term" value="F:2-C-methyl-D-erythritol 2,4-cyclodiphosphate synthase activity"/>
    <property type="evidence" value="ECO:0007669"/>
    <property type="project" value="UniProtKB-UniRule"/>
</dbReference>
<dbReference type="EMBL" id="CP034170">
    <property type="protein sequence ID" value="AZI56803.1"/>
    <property type="molecule type" value="Genomic_DNA"/>
</dbReference>
<evidence type="ECO:0000256" key="2">
    <source>
        <dbReference type="ARBA" id="ARBA00004709"/>
    </source>
</evidence>
<dbReference type="GO" id="GO:0046872">
    <property type="term" value="F:metal ion binding"/>
    <property type="evidence" value="ECO:0007669"/>
    <property type="project" value="UniProtKB-KW"/>
</dbReference>
<reference evidence="10 11" key="1">
    <citation type="submission" date="2018-11" db="EMBL/GenBank/DDBJ databases">
        <authorList>
            <person name="Da X."/>
        </authorList>
    </citation>
    <scope>NUCLEOTIDE SEQUENCE [LARGE SCALE GENOMIC DNA]</scope>
    <source>
        <strain evidence="10 11">S14-144</strain>
    </source>
</reference>
<sequence>MPDPIDVGPYRIGHGHDVHALVPGRVLCLGGVVIEDAQAGFDTHSDGDVLSHAVVDALAGAIADGDLGTHYPENDPDAEDARSLDFVREFGQYVRRAGYELVNLDSFVTLGTTRLRPHVENMADNLAAALGVRRQQVSVKARSHDGLGLEGRGEAASATVTVLLRSTL</sequence>
<evidence type="ECO:0000256" key="7">
    <source>
        <dbReference type="HAMAP-Rule" id="MF_00107"/>
    </source>
</evidence>
<feature type="domain" description="2-C-methyl-D-erythritol 2,4-cyclodiphosphate synthase" evidence="9">
    <location>
        <begin position="11"/>
        <end position="164"/>
    </location>
</feature>
<feature type="binding site" evidence="7">
    <location>
        <position position="152"/>
    </location>
    <ligand>
        <name>4-CDP-2-C-methyl-D-erythritol 2-phosphate</name>
        <dbReference type="ChEBI" id="CHEBI:57919"/>
    </ligand>
</feature>
<keyword evidence="5 7" id="KW-0414">Isoprene biosynthesis</keyword>
<feature type="site" description="Transition state stabilizer" evidence="7">
    <location>
        <position position="44"/>
    </location>
</feature>
<comment type="catalytic activity">
    <reaction evidence="1 7 8">
        <text>4-CDP-2-C-methyl-D-erythritol 2-phosphate = 2-C-methyl-D-erythritol 2,4-cyclic diphosphate + CMP</text>
        <dbReference type="Rhea" id="RHEA:23864"/>
        <dbReference type="ChEBI" id="CHEBI:57919"/>
        <dbReference type="ChEBI" id="CHEBI:58483"/>
        <dbReference type="ChEBI" id="CHEBI:60377"/>
        <dbReference type="EC" id="4.6.1.12"/>
    </reaction>
</comment>
<evidence type="ECO:0000256" key="5">
    <source>
        <dbReference type="ARBA" id="ARBA00023229"/>
    </source>
</evidence>
<comment type="caution">
    <text evidence="7">Lacks conserved residue(s) required for the propagation of feature annotation.</text>
</comment>
<dbReference type="PROSITE" id="PS01350">
    <property type="entry name" value="ISPF"/>
    <property type="match status" value="1"/>
</dbReference>
<evidence type="ECO:0000256" key="4">
    <source>
        <dbReference type="ARBA" id="ARBA00022723"/>
    </source>
</evidence>